<keyword evidence="8" id="KW-0934">Plastid</keyword>
<keyword evidence="8" id="KW-0809">Transit peptide</keyword>
<evidence type="ECO:0000256" key="5">
    <source>
        <dbReference type="ARBA" id="ARBA00023141"/>
    </source>
</evidence>
<dbReference type="GO" id="GO:0009073">
    <property type="term" value="P:aromatic amino acid family biosynthetic process"/>
    <property type="evidence" value="ECO:0007669"/>
    <property type="project" value="UniProtKB-KW"/>
</dbReference>
<keyword evidence="11" id="KW-1185">Reference proteome</keyword>
<keyword evidence="7" id="KW-0104">Cadmium</keyword>
<keyword evidence="3 8" id="KW-0028">Amino-acid biosynthesis</keyword>
<keyword evidence="7" id="KW-0464">Manganese</keyword>
<evidence type="ECO:0000256" key="9">
    <source>
        <dbReference type="SAM" id="MobiDB-lite"/>
    </source>
</evidence>
<comment type="pathway">
    <text evidence="1 8">Metabolic intermediate biosynthesis; chorismate biosynthesis; chorismate from D-erythrose 4-phosphate and phosphoenolpyruvate: step 1/7.</text>
</comment>
<evidence type="ECO:0000256" key="7">
    <source>
        <dbReference type="PIRSR" id="PIRSR602480-1"/>
    </source>
</evidence>
<dbReference type="EC" id="2.5.1.54" evidence="8"/>
<dbReference type="GO" id="GO:0003849">
    <property type="term" value="F:3-deoxy-7-phosphoheptulonate synthase activity"/>
    <property type="evidence" value="ECO:0007669"/>
    <property type="project" value="UniProtKB-EC"/>
</dbReference>
<proteinExistence type="inferred from homology"/>
<dbReference type="GO" id="GO:0009423">
    <property type="term" value="P:chorismate biosynthetic process"/>
    <property type="evidence" value="ECO:0007669"/>
    <property type="project" value="UniProtKB-UniPathway"/>
</dbReference>
<evidence type="ECO:0000256" key="8">
    <source>
        <dbReference type="RuleBase" id="RU363071"/>
    </source>
</evidence>
<gene>
    <name evidence="10" type="ORF">F0562_003249</name>
</gene>
<evidence type="ECO:0000256" key="3">
    <source>
        <dbReference type="ARBA" id="ARBA00022605"/>
    </source>
</evidence>
<dbReference type="GO" id="GO:0009507">
    <property type="term" value="C:chloroplast"/>
    <property type="evidence" value="ECO:0007669"/>
    <property type="project" value="UniProtKB-SubCell"/>
</dbReference>
<dbReference type="PANTHER" id="PTHR21337:SF28">
    <property type="entry name" value="PHOSPHO-2-DEHYDRO-3-DEOXYHEPTONATE ALDOLASE 2, CHLOROPLASTIC"/>
    <property type="match status" value="1"/>
</dbReference>
<accession>A0A5J5BYP1</accession>
<feature type="region of interest" description="Disordered" evidence="9">
    <location>
        <begin position="30"/>
        <end position="136"/>
    </location>
</feature>
<dbReference type="Pfam" id="PF01474">
    <property type="entry name" value="DAHP_synth_2"/>
    <property type="match status" value="1"/>
</dbReference>
<comment type="subcellular location">
    <subcellularLocation>
        <location evidence="8">Plastid</location>
        <location evidence="8">Chloroplast</location>
    </subcellularLocation>
</comment>
<keyword evidence="7" id="KW-0170">Cobalt</keyword>
<dbReference type="Proteomes" id="UP000325577">
    <property type="component" value="Linkage Group LG1"/>
</dbReference>
<dbReference type="OrthoDB" id="2338at2759"/>
<dbReference type="InterPro" id="IPR013785">
    <property type="entry name" value="Aldolase_TIM"/>
</dbReference>
<organism evidence="10 11">
    <name type="scientific">Nyssa sinensis</name>
    <dbReference type="NCBI Taxonomy" id="561372"/>
    <lineage>
        <taxon>Eukaryota</taxon>
        <taxon>Viridiplantae</taxon>
        <taxon>Streptophyta</taxon>
        <taxon>Embryophyta</taxon>
        <taxon>Tracheophyta</taxon>
        <taxon>Spermatophyta</taxon>
        <taxon>Magnoliopsida</taxon>
        <taxon>eudicotyledons</taxon>
        <taxon>Gunneridae</taxon>
        <taxon>Pentapetalae</taxon>
        <taxon>asterids</taxon>
        <taxon>Cornales</taxon>
        <taxon>Nyssaceae</taxon>
        <taxon>Nyssa</taxon>
    </lineage>
</organism>
<evidence type="ECO:0000256" key="6">
    <source>
        <dbReference type="ARBA" id="ARBA00047508"/>
    </source>
</evidence>
<sequence length="300" mass="33102">MLELQKDDLPIKKKATGSIVLSTKNQTKLIKTTTSSTKNKTKLIKPTTDSTKDTPSIKTTLKKLNSTSKTSNSTKPTSLLIKKSSDPVKASTPKNKTIKPTTTKQTQTQLKNKLSDAKSKNPDENQRTEKSPNLSWIDQDDLVAEFRDLPSKFQESLLPDLERISKTSKVYLTKANKEITNSFKPIVAVHAADHSANKSSNSTLTANTTRPRWTLDNWKSKPALQLPEYPEQVQLDSVLKTLASFPPIVFAGEARSLEDRLAQAAVGDAFLLQGGDCAESFKEFKTMFGWVTGVVLMFGG</sequence>
<evidence type="ECO:0000313" key="11">
    <source>
        <dbReference type="Proteomes" id="UP000325577"/>
    </source>
</evidence>
<dbReference type="InterPro" id="IPR002480">
    <property type="entry name" value="DAHP_synth_2"/>
</dbReference>
<keyword evidence="4 8" id="KW-0808">Transferase</keyword>
<evidence type="ECO:0000256" key="1">
    <source>
        <dbReference type="ARBA" id="ARBA00004688"/>
    </source>
</evidence>
<evidence type="ECO:0000313" key="10">
    <source>
        <dbReference type="EMBL" id="KAA8546827.1"/>
    </source>
</evidence>
<dbReference type="SUPFAM" id="SSF51569">
    <property type="entry name" value="Aldolase"/>
    <property type="match status" value="1"/>
</dbReference>
<feature type="compositionally biased region" description="Low complexity" evidence="9">
    <location>
        <begin position="92"/>
        <end position="112"/>
    </location>
</feature>
<evidence type="ECO:0000256" key="2">
    <source>
        <dbReference type="ARBA" id="ARBA00008911"/>
    </source>
</evidence>
<keyword evidence="8" id="KW-0150">Chloroplast</keyword>
<feature type="compositionally biased region" description="Basic and acidic residues" evidence="9">
    <location>
        <begin position="113"/>
        <end position="130"/>
    </location>
</feature>
<name>A0A5J5BYP1_9ASTE</name>
<comment type="cofactor">
    <cofactor evidence="7">
        <name>Mn(2+)</name>
        <dbReference type="ChEBI" id="CHEBI:29035"/>
    </cofactor>
    <cofactor evidence="7">
        <name>Co(2+)</name>
        <dbReference type="ChEBI" id="CHEBI:48828"/>
    </cofactor>
    <cofactor evidence="7">
        <name>Cd(2+)</name>
        <dbReference type="ChEBI" id="CHEBI:48775"/>
    </cofactor>
    <text evidence="7">Binds 1 divalent cation per subunit. The enzyme is active with manganese, cobalt or cadmium ions.</text>
</comment>
<feature type="binding site" evidence="7">
    <location>
        <position position="277"/>
    </location>
    <ligand>
        <name>Mn(2+)</name>
        <dbReference type="ChEBI" id="CHEBI:29035"/>
    </ligand>
</feature>
<dbReference type="EMBL" id="CM018032">
    <property type="protein sequence ID" value="KAA8546827.1"/>
    <property type="molecule type" value="Genomic_DNA"/>
</dbReference>
<evidence type="ECO:0000256" key="4">
    <source>
        <dbReference type="ARBA" id="ARBA00022679"/>
    </source>
</evidence>
<dbReference type="PANTHER" id="PTHR21337">
    <property type="entry name" value="PHOSPHO-2-DEHYDRO-3-DEOXYHEPTONATE ALDOLASE 1, 2"/>
    <property type="match status" value="1"/>
</dbReference>
<feature type="compositionally biased region" description="Low complexity" evidence="9">
    <location>
        <begin position="58"/>
        <end position="80"/>
    </location>
</feature>
<protein>
    <recommendedName>
        <fullName evidence="8">Phospho-2-dehydro-3-deoxyheptonate aldolase</fullName>
        <ecNumber evidence="8">2.5.1.54</ecNumber>
    </recommendedName>
</protein>
<dbReference type="AlphaFoldDB" id="A0A5J5BYP1"/>
<comment type="catalytic activity">
    <reaction evidence="6 8">
        <text>D-erythrose 4-phosphate + phosphoenolpyruvate + H2O = 7-phospho-2-dehydro-3-deoxy-D-arabino-heptonate + phosphate</text>
        <dbReference type="Rhea" id="RHEA:14717"/>
        <dbReference type="ChEBI" id="CHEBI:15377"/>
        <dbReference type="ChEBI" id="CHEBI:16897"/>
        <dbReference type="ChEBI" id="CHEBI:43474"/>
        <dbReference type="ChEBI" id="CHEBI:58394"/>
        <dbReference type="ChEBI" id="CHEBI:58702"/>
        <dbReference type="EC" id="2.5.1.54"/>
    </reaction>
</comment>
<dbReference type="UniPathway" id="UPA00053">
    <property type="reaction ID" value="UER00084"/>
</dbReference>
<keyword evidence="5 8" id="KW-0057">Aromatic amino acid biosynthesis</keyword>
<reference evidence="10 11" key="1">
    <citation type="submission" date="2019-09" db="EMBL/GenBank/DDBJ databases">
        <title>A chromosome-level genome assembly of the Chinese tupelo Nyssa sinensis.</title>
        <authorList>
            <person name="Yang X."/>
            <person name="Kang M."/>
            <person name="Yang Y."/>
            <person name="Xiong H."/>
            <person name="Wang M."/>
            <person name="Zhang Z."/>
            <person name="Wang Z."/>
            <person name="Wu H."/>
            <person name="Ma T."/>
            <person name="Liu J."/>
            <person name="Xi Z."/>
        </authorList>
    </citation>
    <scope>NUCLEOTIDE SEQUENCE [LARGE SCALE GENOMIC DNA]</scope>
    <source>
        <strain evidence="10">J267</strain>
        <tissue evidence="10">Leaf</tissue>
    </source>
</reference>
<dbReference type="GO" id="GO:0008652">
    <property type="term" value="P:amino acid biosynthetic process"/>
    <property type="evidence" value="ECO:0007669"/>
    <property type="project" value="UniProtKB-KW"/>
</dbReference>
<feature type="compositionally biased region" description="Polar residues" evidence="9">
    <location>
        <begin position="47"/>
        <end position="57"/>
    </location>
</feature>
<dbReference type="Gene3D" id="3.20.20.70">
    <property type="entry name" value="Aldolase class I"/>
    <property type="match status" value="1"/>
</dbReference>
<comment type="similarity">
    <text evidence="2 8">Belongs to the class-II DAHP synthase family.</text>
</comment>